<keyword evidence="2" id="KW-0732">Signal</keyword>
<dbReference type="InterPro" id="IPR016138">
    <property type="entry name" value="Ribosome_inactivat_prot_sub1"/>
</dbReference>
<dbReference type="PANTHER" id="PTHR33453">
    <property type="match status" value="1"/>
</dbReference>
<dbReference type="InterPro" id="IPR016139">
    <property type="entry name" value="Ribosome_inactivat_prot_sub2"/>
</dbReference>
<keyword evidence="1" id="KW-0800">Toxin</keyword>
<comment type="similarity">
    <text evidence="1">Belongs to the ribosome-inactivating protein family.</text>
</comment>
<dbReference type="Pfam" id="PF00161">
    <property type="entry name" value="RIP"/>
    <property type="match status" value="1"/>
</dbReference>
<dbReference type="GO" id="GO:0006952">
    <property type="term" value="P:defense response"/>
    <property type="evidence" value="ECO:0007669"/>
    <property type="project" value="UniProtKB-KW"/>
</dbReference>
<dbReference type="AlphaFoldDB" id="A0A9Q0FPA7"/>
<dbReference type="SUPFAM" id="SSF56371">
    <property type="entry name" value="Ribosome inactivating proteins (RIP)"/>
    <property type="match status" value="1"/>
</dbReference>
<evidence type="ECO:0000313" key="3">
    <source>
        <dbReference type="EMBL" id="KAJ4835107.1"/>
    </source>
</evidence>
<organism evidence="3 4">
    <name type="scientific">Turnera subulata</name>
    <dbReference type="NCBI Taxonomy" id="218843"/>
    <lineage>
        <taxon>Eukaryota</taxon>
        <taxon>Viridiplantae</taxon>
        <taxon>Streptophyta</taxon>
        <taxon>Embryophyta</taxon>
        <taxon>Tracheophyta</taxon>
        <taxon>Spermatophyta</taxon>
        <taxon>Magnoliopsida</taxon>
        <taxon>eudicotyledons</taxon>
        <taxon>Gunneridae</taxon>
        <taxon>Pentapetalae</taxon>
        <taxon>rosids</taxon>
        <taxon>fabids</taxon>
        <taxon>Malpighiales</taxon>
        <taxon>Passifloraceae</taxon>
        <taxon>Turnera</taxon>
    </lineage>
</organism>
<keyword evidence="4" id="KW-1185">Reference proteome</keyword>
<dbReference type="InterPro" id="IPR017989">
    <property type="entry name" value="Ribosome_inactivat_1/2"/>
</dbReference>
<comment type="caution">
    <text evidence="3">The sequence shown here is derived from an EMBL/GenBank/DDBJ whole genome shotgun (WGS) entry which is preliminary data.</text>
</comment>
<dbReference type="PRINTS" id="PR00396">
    <property type="entry name" value="SHIGARICIN"/>
</dbReference>
<dbReference type="Gene3D" id="3.40.420.10">
    <property type="entry name" value="Ricin (A subunit), domain 1"/>
    <property type="match status" value="1"/>
</dbReference>
<dbReference type="Gene3D" id="4.10.470.10">
    <property type="entry name" value="Ricin (A Subunit), domain 2"/>
    <property type="match status" value="1"/>
</dbReference>
<dbReference type="InterPro" id="IPR001574">
    <property type="entry name" value="Ribosome_inactivat_prot"/>
</dbReference>
<keyword evidence="1" id="KW-0378">Hydrolase</keyword>
<dbReference type="GO" id="GO:0030598">
    <property type="term" value="F:rRNA N-glycosylase activity"/>
    <property type="evidence" value="ECO:0007669"/>
    <property type="project" value="UniProtKB-EC"/>
</dbReference>
<sequence length="322" mass="36021">MKLWSVVVATGAWVSLILLVEFLGSSGAIRIDPYPDPAPTNNKHSSLKVFPPVEFNLDSGAPLRRYTDFILKIRSYLNWGIINGIASMQPKVLTGLARYGLLSINVASTRQFVVTVVIELNNVYVVGFHCNNVYYYLRFNQTNPGEYADSVRLFDATTTSRLLPYDGSYKALGGREVGLSRQRLIDALTILLNNPVDVYQLRPSFVVVIQMISEAVRSGYVMKFVSDNYVVDKGAKATEEVKAVENEWSNMSKIVRKTKGDILPEPIVIIAGQWVVTTLREVQNKELVSLLKYDPKTTNYPDLDDDHHHLVISMINGAGAYL</sequence>
<dbReference type="PANTHER" id="PTHR33453:SF34">
    <property type="entry name" value="RIBOSOME-INACTIVATING PROTEIN"/>
    <property type="match status" value="1"/>
</dbReference>
<feature type="signal peptide" evidence="2">
    <location>
        <begin position="1"/>
        <end position="28"/>
    </location>
</feature>
<evidence type="ECO:0000256" key="2">
    <source>
        <dbReference type="SAM" id="SignalP"/>
    </source>
</evidence>
<evidence type="ECO:0000313" key="4">
    <source>
        <dbReference type="Proteomes" id="UP001141552"/>
    </source>
</evidence>
<dbReference type="GO" id="GO:0090729">
    <property type="term" value="F:toxin activity"/>
    <property type="evidence" value="ECO:0007669"/>
    <property type="project" value="UniProtKB-KW"/>
</dbReference>
<reference evidence="3" key="1">
    <citation type="submission" date="2022-02" db="EMBL/GenBank/DDBJ databases">
        <authorList>
            <person name="Henning P.M."/>
            <person name="McCubbin A.G."/>
            <person name="Shore J.S."/>
        </authorList>
    </citation>
    <scope>NUCLEOTIDE SEQUENCE</scope>
    <source>
        <strain evidence="3">F60SS</strain>
        <tissue evidence="3">Leaves</tissue>
    </source>
</reference>
<evidence type="ECO:0000256" key="1">
    <source>
        <dbReference type="RuleBase" id="RU004915"/>
    </source>
</evidence>
<dbReference type="GO" id="GO:0017148">
    <property type="term" value="P:negative regulation of translation"/>
    <property type="evidence" value="ECO:0007669"/>
    <property type="project" value="UniProtKB-KW"/>
</dbReference>
<protein>
    <recommendedName>
        <fullName evidence="1">rRNA N-glycosylase</fullName>
        <ecNumber evidence="1">3.2.2.22</ecNumber>
    </recommendedName>
</protein>
<gene>
    <name evidence="3" type="ORF">Tsubulata_037226</name>
</gene>
<accession>A0A9Q0FPA7</accession>
<proteinExistence type="inferred from homology"/>
<dbReference type="OrthoDB" id="1704365at2759"/>
<dbReference type="Proteomes" id="UP001141552">
    <property type="component" value="Unassembled WGS sequence"/>
</dbReference>
<reference evidence="3" key="2">
    <citation type="journal article" date="2023" name="Plants (Basel)">
        <title>Annotation of the Turnera subulata (Passifloraceae) Draft Genome Reveals the S-Locus Evolved after the Divergence of Turneroideae from Passifloroideae in a Stepwise Manner.</title>
        <authorList>
            <person name="Henning P.M."/>
            <person name="Roalson E.H."/>
            <person name="Mir W."/>
            <person name="McCubbin A.G."/>
            <person name="Shore J.S."/>
        </authorList>
    </citation>
    <scope>NUCLEOTIDE SEQUENCE</scope>
    <source>
        <strain evidence="3">F60SS</strain>
    </source>
</reference>
<dbReference type="EC" id="3.2.2.22" evidence="1"/>
<comment type="catalytic activity">
    <reaction evidence="1">
        <text>Endohydrolysis of the N-glycosidic bond at one specific adenosine on the 28S rRNA.</text>
        <dbReference type="EC" id="3.2.2.22"/>
    </reaction>
</comment>
<dbReference type="InterPro" id="IPR036041">
    <property type="entry name" value="Ribosome-inact_prot_sf"/>
</dbReference>
<name>A0A9Q0FPA7_9ROSI</name>
<dbReference type="EMBL" id="JAKUCV010004519">
    <property type="protein sequence ID" value="KAJ4835107.1"/>
    <property type="molecule type" value="Genomic_DNA"/>
</dbReference>
<keyword evidence="1" id="KW-0652">Protein synthesis inhibitor</keyword>
<keyword evidence="1" id="KW-0611">Plant defense</keyword>
<feature type="chain" id="PRO_5040286554" description="rRNA N-glycosylase" evidence="2">
    <location>
        <begin position="29"/>
        <end position="322"/>
    </location>
</feature>